<evidence type="ECO:0000256" key="1">
    <source>
        <dbReference type="SAM" id="MobiDB-lite"/>
    </source>
</evidence>
<sequence length="850" mass="90220">MLCASLLFLVLCEARTFPSRSRLSHTVALYGGLPRELQESETDSGGASRRTERVEVNSGVTGILYSSGVDGSFKWFQVATQETGRLALWFCTRSADSKLEVFEGKCAASPSRCISLGVENVHVQGQQETGGEFCGEEWISLEAGDEVWARLSLYREQDYVYDLSYSFGVLRLPEPPGNDKFSRPTPLLLGETVQGSLGTALQNECEEELSNLSEPAVWFLLSQEVEEQMSVEGGDGNGGLEGEEGEGEGKLQDDPVVPSQGGGEAGEAESDAVSLLSLVLCSPEISSISLHLYNATCVDSEGLHNCTELEKFDGAEDDLCRETLVKRTGGEGGQSSLLIAVGAEGSLSHIESLHKGFFTLRADAVVYPINADVSHSFPLTLNETVRVDPRFALPMGERPCNVTDAAGVSVESFCEYPREETGLWFAVTERGEGSEGRELLEVSLEASSETAWGGVGEVFSIPNSSVSSNSSVVTLHREPVGMVRVDLLVCGRETCRGPASSFVLPSLPVELRQDKPKALVYPNETLFVGVARQPLKFTPVDLTIRTVGREDGSASAGGVGENEGGEVTQSASGSAACVEDLGFEDSQGDGCDVYGAHPPLCLQAHEWGNPALDGRTAASSCCACLSTPESSNQTTPTTPPQPQQAVPAPEGEGEGGSPSSSSSPNATGDVVVSLRCPRGTRMKGSVCVGERLDRAVPRERNDTKTACGLQAEVHREAVCPTGTQRGSDGVWVDGCFALVEIPSSPPVQRPEGEEVARHAEEEARAISVFPVPVLPSYFCHVRIPGIFVLSYPVGANQQCGFVGDAGLLNECALLSVSTWGCEENAMLEGGACVSASVFVREPESTNDTST</sequence>
<name>A0A0G4HGT7_9ALVE</name>
<dbReference type="EMBL" id="CDMZ01002657">
    <property type="protein sequence ID" value="CEM43315.1"/>
    <property type="molecule type" value="Genomic_DNA"/>
</dbReference>
<evidence type="ECO:0000313" key="2">
    <source>
        <dbReference type="EMBL" id="CEM43315.1"/>
    </source>
</evidence>
<organism evidence="2">
    <name type="scientific">Chromera velia CCMP2878</name>
    <dbReference type="NCBI Taxonomy" id="1169474"/>
    <lineage>
        <taxon>Eukaryota</taxon>
        <taxon>Sar</taxon>
        <taxon>Alveolata</taxon>
        <taxon>Colpodellida</taxon>
        <taxon>Chromeraceae</taxon>
        <taxon>Chromera</taxon>
    </lineage>
</organism>
<feature type="region of interest" description="Disordered" evidence="1">
    <location>
        <begin position="550"/>
        <end position="571"/>
    </location>
</feature>
<protein>
    <submittedName>
        <fullName evidence="2">Uncharacterized protein</fullName>
    </submittedName>
</protein>
<proteinExistence type="predicted"/>
<dbReference type="VEuPathDB" id="CryptoDB:Cvel_27444"/>
<gene>
    <name evidence="2" type="ORF">Cvel_27444</name>
</gene>
<reference evidence="2" key="1">
    <citation type="submission" date="2014-11" db="EMBL/GenBank/DDBJ databases">
        <authorList>
            <person name="Otto D Thomas"/>
            <person name="Naeem Raeece"/>
        </authorList>
    </citation>
    <scope>NUCLEOTIDE SEQUENCE</scope>
</reference>
<feature type="region of interest" description="Disordered" evidence="1">
    <location>
        <begin position="230"/>
        <end position="268"/>
    </location>
</feature>
<feature type="region of interest" description="Disordered" evidence="1">
    <location>
        <begin position="629"/>
        <end position="670"/>
    </location>
</feature>
<dbReference type="AlphaFoldDB" id="A0A0G4HGT7"/>
<accession>A0A0G4HGT7</accession>